<evidence type="ECO:0000313" key="2">
    <source>
        <dbReference type="Proteomes" id="UP000335415"/>
    </source>
</evidence>
<dbReference type="Proteomes" id="UP000335415">
    <property type="component" value="Unassembled WGS sequence"/>
</dbReference>
<gene>
    <name evidence="1" type="ORF">FJU30_08900</name>
</gene>
<dbReference type="AlphaFoldDB" id="A0A5J5G524"/>
<sequence>MRKIYDGILWLHSAATGKTFPTVRFSADVDWLTDGWIALTSRENNEIVVTELTAEEYLCAAADLAGFIQAEARINQALTRSDLRCVWLIRAEESVPAAQGLSFQTYRQRYTPPRLFYRDIFSPDAEARQTASETLAAFERAGGRVWEMPAHT</sequence>
<dbReference type="EMBL" id="VYKJ01000003">
    <property type="protein sequence ID" value="KAA9001324.1"/>
    <property type="molecule type" value="Genomic_DNA"/>
</dbReference>
<protein>
    <submittedName>
        <fullName evidence="1">Uncharacterized protein</fullName>
    </submittedName>
</protein>
<reference evidence="1 2" key="1">
    <citation type="submission" date="2019-09" db="EMBL/GenBank/DDBJ databases">
        <authorList>
            <person name="Li Y."/>
        </authorList>
    </citation>
    <scope>NUCLEOTIDE SEQUENCE [LARGE SCALE GENOMIC DNA]</scope>
    <source>
        <strain evidence="1 2">L3-3HA</strain>
    </source>
</reference>
<name>A0A5J5G524_9GAMM</name>
<comment type="caution">
    <text evidence="1">The sequence shown here is derived from an EMBL/GenBank/DDBJ whole genome shotgun (WGS) entry which is preliminary data.</text>
</comment>
<proteinExistence type="predicted"/>
<evidence type="ECO:0000313" key="1">
    <source>
        <dbReference type="EMBL" id="KAA9001324.1"/>
    </source>
</evidence>
<accession>A0A5J5G524</accession>
<organism evidence="1 2">
    <name type="scientific">Affinibrenneria salicis</name>
    <dbReference type="NCBI Taxonomy" id="2590031"/>
    <lineage>
        <taxon>Bacteria</taxon>
        <taxon>Pseudomonadati</taxon>
        <taxon>Pseudomonadota</taxon>
        <taxon>Gammaproteobacteria</taxon>
        <taxon>Enterobacterales</taxon>
        <taxon>Pectobacteriaceae</taxon>
        <taxon>Affinibrenneria</taxon>
    </lineage>
</organism>
<keyword evidence="2" id="KW-1185">Reference proteome</keyword>
<dbReference type="OrthoDB" id="9003973at2"/>
<dbReference type="RefSeq" id="WP_150434595.1">
    <property type="nucleotide sequence ID" value="NZ_VYKJ01000003.1"/>
</dbReference>